<proteinExistence type="predicted"/>
<dbReference type="EMBL" id="QYUO01000001">
    <property type="protein sequence ID" value="RJF98768.1"/>
    <property type="molecule type" value="Genomic_DNA"/>
</dbReference>
<accession>A0A3A3FW02</accession>
<name>A0A3A3FW02_9BURK</name>
<feature type="compositionally biased region" description="Polar residues" evidence="1">
    <location>
        <begin position="50"/>
        <end position="61"/>
    </location>
</feature>
<dbReference type="AlphaFoldDB" id="A0A3A3FW02"/>
<comment type="caution">
    <text evidence="2">The sequence shown here is derived from an EMBL/GenBank/DDBJ whole genome shotgun (WGS) entry which is preliminary data.</text>
</comment>
<protein>
    <submittedName>
        <fullName evidence="2">Uncharacterized protein</fullName>
    </submittedName>
</protein>
<evidence type="ECO:0000313" key="3">
    <source>
        <dbReference type="Proteomes" id="UP000265955"/>
    </source>
</evidence>
<keyword evidence="3" id="KW-1185">Reference proteome</keyword>
<sequence>MFEADVANTWPRLYLEVKDSPEQTRVAAKDVYPCGQLGELAPEGTPVNGKGSSDINKNNGEIASGDGWRQR</sequence>
<organism evidence="2 3">
    <name type="scientific">Noviherbaspirillum saxi</name>
    <dbReference type="NCBI Taxonomy" id="2320863"/>
    <lineage>
        <taxon>Bacteria</taxon>
        <taxon>Pseudomonadati</taxon>
        <taxon>Pseudomonadota</taxon>
        <taxon>Betaproteobacteria</taxon>
        <taxon>Burkholderiales</taxon>
        <taxon>Oxalobacteraceae</taxon>
        <taxon>Noviherbaspirillum</taxon>
    </lineage>
</organism>
<reference evidence="3" key="1">
    <citation type="submission" date="2018-09" db="EMBL/GenBank/DDBJ databases">
        <authorList>
            <person name="Zhu H."/>
        </authorList>
    </citation>
    <scope>NUCLEOTIDE SEQUENCE [LARGE SCALE GENOMIC DNA]</scope>
    <source>
        <strain evidence="3">K1R23-30</strain>
    </source>
</reference>
<dbReference type="Proteomes" id="UP000265955">
    <property type="component" value="Unassembled WGS sequence"/>
</dbReference>
<evidence type="ECO:0000256" key="1">
    <source>
        <dbReference type="SAM" id="MobiDB-lite"/>
    </source>
</evidence>
<gene>
    <name evidence="2" type="ORF">D3871_09760</name>
</gene>
<evidence type="ECO:0000313" key="2">
    <source>
        <dbReference type="EMBL" id="RJF98768.1"/>
    </source>
</evidence>
<feature type="region of interest" description="Disordered" evidence="1">
    <location>
        <begin position="37"/>
        <end position="71"/>
    </location>
</feature>